<proteinExistence type="predicted"/>
<dbReference type="Proteomes" id="UP001197236">
    <property type="component" value="Unassembled WGS sequence"/>
</dbReference>
<dbReference type="RefSeq" id="WP_218994700.1">
    <property type="nucleotide sequence ID" value="NZ_JAHVXU010000002.1"/>
</dbReference>
<name>A0ABS6VB07_9GAMM</name>
<sequence>MSALITLEDLGPRICIMGPSNSGKSTLASALARKTALPAIHLDQLYHLPHTDWQPRDEAEFLHLHHQAIHQDCWVMDGNYTNCLNARLARATGYILLDVSTLVSLLRYFRRCYASSPRQGGLEGGVDSVKGAMIKHIALITPANRRRYQTLYSGLDLPKCFLQGQKAIADAYRRWNLSA</sequence>
<comment type="caution">
    <text evidence="1">The sequence shown here is derived from an EMBL/GenBank/DDBJ whole genome shotgun (WGS) entry which is preliminary data.</text>
</comment>
<evidence type="ECO:0000313" key="1">
    <source>
        <dbReference type="EMBL" id="MBW1256496.1"/>
    </source>
</evidence>
<protein>
    <submittedName>
        <fullName evidence="1">AAA family ATPase</fullName>
    </submittedName>
</protein>
<evidence type="ECO:0000313" key="2">
    <source>
        <dbReference type="Proteomes" id="UP001197236"/>
    </source>
</evidence>
<dbReference type="PANTHER" id="PTHR37816">
    <property type="entry name" value="YALI0E33011P"/>
    <property type="match status" value="1"/>
</dbReference>
<dbReference type="PANTHER" id="PTHR37816:SF1">
    <property type="entry name" value="TOXIN"/>
    <property type="match status" value="1"/>
</dbReference>
<dbReference type="EMBL" id="JAHVXZ010000002">
    <property type="protein sequence ID" value="MBW1256496.1"/>
    <property type="molecule type" value="Genomic_DNA"/>
</dbReference>
<dbReference type="InterPro" id="IPR052922">
    <property type="entry name" value="Cytidylate_Kinase-2"/>
</dbReference>
<reference evidence="1 2" key="1">
    <citation type="submission" date="2021-07" db="EMBL/GenBank/DDBJ databases">
        <title>A novel phosphonate cluster across the Pantoea species complex is important for pathogenicity in onion.</title>
        <authorList>
            <person name="Zhao M."/>
            <person name="Stice S."/>
            <person name="Shin G.Y."/>
            <person name="Coutinho T."/>
            <person name="Gitaitis R."/>
            <person name="Kvitko B."/>
            <person name="Dutta B."/>
        </authorList>
    </citation>
    <scope>NUCLEOTIDE SEQUENCE [LARGE SCALE GENOMIC DNA]</scope>
    <source>
        <strain evidence="1 2">BD 382</strain>
    </source>
</reference>
<accession>A0ABS6VB07</accession>
<gene>
    <name evidence="1" type="ORF">KYI95_04615</name>
</gene>
<keyword evidence="2" id="KW-1185">Reference proteome</keyword>
<organism evidence="1 2">
    <name type="scientific">Pantoea allii</name>
    <dbReference type="NCBI Taxonomy" id="574096"/>
    <lineage>
        <taxon>Bacteria</taxon>
        <taxon>Pseudomonadati</taxon>
        <taxon>Pseudomonadota</taxon>
        <taxon>Gammaproteobacteria</taxon>
        <taxon>Enterobacterales</taxon>
        <taxon>Erwiniaceae</taxon>
        <taxon>Pantoea</taxon>
    </lineage>
</organism>